<dbReference type="InterPro" id="IPR017469">
    <property type="entry name" value="PEP-CTERM_FemAB-rel"/>
</dbReference>
<dbReference type="GO" id="GO:0008360">
    <property type="term" value="P:regulation of cell shape"/>
    <property type="evidence" value="ECO:0007669"/>
    <property type="project" value="UniProtKB-KW"/>
</dbReference>
<evidence type="ECO:0000256" key="5">
    <source>
        <dbReference type="ARBA" id="ARBA00023315"/>
    </source>
</evidence>
<organism evidence="8 9">
    <name type="scientific">Colwellia ponticola</name>
    <dbReference type="NCBI Taxonomy" id="2304625"/>
    <lineage>
        <taxon>Bacteria</taxon>
        <taxon>Pseudomonadati</taxon>
        <taxon>Pseudomonadota</taxon>
        <taxon>Gammaproteobacteria</taxon>
        <taxon>Alteromonadales</taxon>
        <taxon>Colwelliaceae</taxon>
        <taxon>Colwellia</taxon>
    </lineage>
</organism>
<dbReference type="GO" id="GO:0009252">
    <property type="term" value="P:peptidoglycan biosynthetic process"/>
    <property type="evidence" value="ECO:0007669"/>
    <property type="project" value="UniProtKB-KW"/>
</dbReference>
<dbReference type="AlphaFoldDB" id="A0A8H2JPI6"/>
<evidence type="ECO:0000256" key="4">
    <source>
        <dbReference type="ARBA" id="ARBA00022984"/>
    </source>
</evidence>
<evidence type="ECO:0000313" key="9">
    <source>
        <dbReference type="Proteomes" id="UP000307702"/>
    </source>
</evidence>
<keyword evidence="3" id="KW-0133">Cell shape</keyword>
<dbReference type="EMBL" id="SZVP01000007">
    <property type="protein sequence ID" value="TMM45316.1"/>
    <property type="molecule type" value="Genomic_DNA"/>
</dbReference>
<dbReference type="PANTHER" id="PTHR36174:SF1">
    <property type="entry name" value="LIPID II:GLYCINE GLYCYLTRANSFERASE"/>
    <property type="match status" value="1"/>
</dbReference>
<proteinExistence type="inferred from homology"/>
<keyword evidence="2" id="KW-0808">Transferase</keyword>
<evidence type="ECO:0000256" key="1">
    <source>
        <dbReference type="ARBA" id="ARBA00009943"/>
    </source>
</evidence>
<dbReference type="InterPro" id="IPR003447">
    <property type="entry name" value="FEMABX"/>
</dbReference>
<dbReference type="GO" id="GO:0071555">
    <property type="term" value="P:cell wall organization"/>
    <property type="evidence" value="ECO:0007669"/>
    <property type="project" value="UniProtKB-KW"/>
</dbReference>
<dbReference type="Pfam" id="PF13480">
    <property type="entry name" value="Acetyltransf_6"/>
    <property type="match status" value="1"/>
</dbReference>
<keyword evidence="6" id="KW-0961">Cell wall biogenesis/degradation</keyword>
<evidence type="ECO:0000256" key="2">
    <source>
        <dbReference type="ARBA" id="ARBA00022679"/>
    </source>
</evidence>
<dbReference type="InterPro" id="IPR016181">
    <property type="entry name" value="Acyl_CoA_acyltransferase"/>
</dbReference>
<dbReference type="SUPFAM" id="SSF55729">
    <property type="entry name" value="Acyl-CoA N-acyltransferases (Nat)"/>
    <property type="match status" value="2"/>
</dbReference>
<dbReference type="PROSITE" id="PS51191">
    <property type="entry name" value="FEMABX"/>
    <property type="match status" value="1"/>
</dbReference>
<evidence type="ECO:0000259" key="7">
    <source>
        <dbReference type="Pfam" id="PF13480"/>
    </source>
</evidence>
<keyword evidence="4" id="KW-0573">Peptidoglycan synthesis</keyword>
<gene>
    <name evidence="8" type="ORF">FCS21_09205</name>
</gene>
<sequence length="358" mass="40789">MSAKTTANTDTVIKQLTPSTFAQWDSYVKQHQQGSFFHLSGWQQVISKSFHHDCYFLYAELDGHIVGVLPLVEVKSKLFGHALISTPFCVYGGAIADTPALTRQLEQEACLLAEKLSVDYLELRYQEKQDSTLLLKQAHSTFGCELPEDKDQILPAIKKKQRAVIRHALKNDLSFSLESGKQNLADFYQLLSTSYRNLGTPIFSKHYFENLVTVFGNDVDIAVIKSKSENKDEQLSSAVMNFYFNEQVLPYYGGGNDNARGLKSADYMYYQVMCSASEKGCRWYDFGRSKNDSGPYKYKKNWGMEPKPLYYYYHLVNATELPNLSPNNPKYKLFIGLWQKLPLKVSQIVGPFLSKFLG</sequence>
<keyword evidence="5" id="KW-0012">Acyltransferase</keyword>
<keyword evidence="9" id="KW-1185">Reference proteome</keyword>
<dbReference type="Proteomes" id="UP000307702">
    <property type="component" value="Unassembled WGS sequence"/>
</dbReference>
<dbReference type="GO" id="GO:0016755">
    <property type="term" value="F:aminoacyltransferase activity"/>
    <property type="evidence" value="ECO:0007669"/>
    <property type="project" value="InterPro"/>
</dbReference>
<evidence type="ECO:0000256" key="3">
    <source>
        <dbReference type="ARBA" id="ARBA00022960"/>
    </source>
</evidence>
<evidence type="ECO:0000313" key="8">
    <source>
        <dbReference type="EMBL" id="TMM45316.1"/>
    </source>
</evidence>
<comment type="caution">
    <text evidence="8">The sequence shown here is derived from an EMBL/GenBank/DDBJ whole genome shotgun (WGS) entry which is preliminary data.</text>
</comment>
<comment type="similarity">
    <text evidence="1">Belongs to the FemABX family.</text>
</comment>
<dbReference type="PANTHER" id="PTHR36174">
    <property type="entry name" value="LIPID II:GLYCINE GLYCYLTRANSFERASE"/>
    <property type="match status" value="1"/>
</dbReference>
<dbReference type="InterPro" id="IPR038740">
    <property type="entry name" value="BioF2-like_GNAT_dom"/>
</dbReference>
<name>A0A8H2JPI6_9GAMM</name>
<dbReference type="InterPro" id="IPR050644">
    <property type="entry name" value="PG_Glycine_Bridge_Synth"/>
</dbReference>
<reference evidence="8 9" key="1">
    <citation type="submission" date="2019-05" db="EMBL/GenBank/DDBJ databases">
        <title>Colwellia ponticola sp. nov., isolated from seawater.</title>
        <authorList>
            <person name="Yoon J.-H."/>
        </authorList>
    </citation>
    <scope>NUCLEOTIDE SEQUENCE [LARGE SCALE GENOMIC DNA]</scope>
    <source>
        <strain evidence="8 9">OISW-25</strain>
    </source>
</reference>
<accession>A0A8H2JPI6</accession>
<dbReference type="OrthoDB" id="9773932at2"/>
<feature type="domain" description="BioF2-like acetyltransferase" evidence="7">
    <location>
        <begin position="161"/>
        <end position="299"/>
    </location>
</feature>
<evidence type="ECO:0000256" key="6">
    <source>
        <dbReference type="ARBA" id="ARBA00023316"/>
    </source>
</evidence>
<protein>
    <submittedName>
        <fullName evidence="8">FemAB family PEP-CTERM system-associated protein</fullName>
    </submittedName>
</protein>
<dbReference type="NCBIfam" id="TIGR03019">
    <property type="entry name" value="pepcterm_femAB"/>
    <property type="match status" value="1"/>
</dbReference>
<dbReference type="Gene3D" id="3.40.630.30">
    <property type="match status" value="1"/>
</dbReference>